<feature type="domain" description="PTS EIIA type-2" evidence="6">
    <location>
        <begin position="867"/>
        <end position="1004"/>
    </location>
</feature>
<dbReference type="CDD" id="cd00211">
    <property type="entry name" value="PTS_IIA_fru"/>
    <property type="match status" value="1"/>
</dbReference>
<dbReference type="Pfam" id="PF00359">
    <property type="entry name" value="PTS_EIIA_2"/>
    <property type="match status" value="1"/>
</dbReference>
<feature type="compositionally biased region" description="Gly residues" evidence="4">
    <location>
        <begin position="109"/>
        <end position="124"/>
    </location>
</feature>
<feature type="domain" description="Sigma-54 factor interaction" evidence="5">
    <location>
        <begin position="164"/>
        <end position="398"/>
    </location>
</feature>
<evidence type="ECO:0000259" key="5">
    <source>
        <dbReference type="PROSITE" id="PS50045"/>
    </source>
</evidence>
<evidence type="ECO:0000259" key="7">
    <source>
        <dbReference type="PROSITE" id="PS51096"/>
    </source>
</evidence>
<dbReference type="CDD" id="cd00009">
    <property type="entry name" value="AAA"/>
    <property type="match status" value="1"/>
</dbReference>
<dbReference type="Gene3D" id="1.10.1790.10">
    <property type="entry name" value="PRD domain"/>
    <property type="match status" value="1"/>
</dbReference>
<feature type="domain" description="PTS EIIA type-4" evidence="7">
    <location>
        <begin position="629"/>
        <end position="759"/>
    </location>
</feature>
<dbReference type="SUPFAM" id="SSF55804">
    <property type="entry name" value="Phoshotransferase/anion transport protein"/>
    <property type="match status" value="1"/>
</dbReference>
<accession>A0A1I0GFB9</accession>
<dbReference type="Gene3D" id="3.40.50.300">
    <property type="entry name" value="P-loop containing nucleotide triphosphate hydrolases"/>
    <property type="match status" value="1"/>
</dbReference>
<dbReference type="STRING" id="460384.SAMN05216313_11197"/>
<dbReference type="Gene3D" id="3.40.50.510">
    <property type="entry name" value="Phosphotransferase system, mannose-type IIA component"/>
    <property type="match status" value="1"/>
</dbReference>
<evidence type="ECO:0000313" key="9">
    <source>
        <dbReference type="EMBL" id="SET68835.1"/>
    </source>
</evidence>
<dbReference type="GO" id="GO:0016740">
    <property type="term" value="F:transferase activity"/>
    <property type="evidence" value="ECO:0007669"/>
    <property type="project" value="UniProtKB-KW"/>
</dbReference>
<dbReference type="GO" id="GO:0006355">
    <property type="term" value="P:regulation of DNA-templated transcription"/>
    <property type="evidence" value="ECO:0007669"/>
    <property type="project" value="InterPro"/>
</dbReference>
<evidence type="ECO:0000256" key="1">
    <source>
        <dbReference type="ARBA" id="ARBA00022679"/>
    </source>
</evidence>
<dbReference type="SUPFAM" id="SSF53062">
    <property type="entry name" value="PTS system fructose IIA component-like"/>
    <property type="match status" value="1"/>
</dbReference>
<dbReference type="PROSITE" id="PS51094">
    <property type="entry name" value="PTS_EIIA_TYPE_2"/>
    <property type="match status" value="1"/>
</dbReference>
<evidence type="ECO:0000313" key="10">
    <source>
        <dbReference type="Proteomes" id="UP000198508"/>
    </source>
</evidence>
<protein>
    <submittedName>
        <fullName evidence="9">Sigma 54 modulation protein</fullName>
    </submittedName>
</protein>
<dbReference type="PANTHER" id="PTHR32071:SF38">
    <property type="entry name" value="PSP OPERON TRANSCRIPTIONAL ACTIVATOR"/>
    <property type="match status" value="1"/>
</dbReference>
<feature type="domain" description="PRD" evidence="8">
    <location>
        <begin position="522"/>
        <end position="626"/>
    </location>
</feature>
<keyword evidence="1" id="KW-0808">Transferase</keyword>
<dbReference type="Proteomes" id="UP000198508">
    <property type="component" value="Unassembled WGS sequence"/>
</dbReference>
<evidence type="ECO:0000256" key="4">
    <source>
        <dbReference type="SAM" id="MobiDB-lite"/>
    </source>
</evidence>
<dbReference type="GO" id="GO:0016020">
    <property type="term" value="C:membrane"/>
    <property type="evidence" value="ECO:0007669"/>
    <property type="project" value="InterPro"/>
</dbReference>
<feature type="region of interest" description="Disordered" evidence="4">
    <location>
        <begin position="98"/>
        <end position="156"/>
    </location>
</feature>
<evidence type="ECO:0000259" key="6">
    <source>
        <dbReference type="PROSITE" id="PS51094"/>
    </source>
</evidence>
<dbReference type="GO" id="GO:0009401">
    <property type="term" value="P:phosphoenolpyruvate-dependent sugar phosphotransferase system"/>
    <property type="evidence" value="ECO:0007669"/>
    <property type="project" value="InterPro"/>
</dbReference>
<dbReference type="InterPro" id="IPR002178">
    <property type="entry name" value="PTS_EIIA_type-2_dom"/>
</dbReference>
<dbReference type="GO" id="GO:0005524">
    <property type="term" value="F:ATP binding"/>
    <property type="evidence" value="ECO:0007669"/>
    <property type="project" value="UniProtKB-KW"/>
</dbReference>
<reference evidence="10" key="1">
    <citation type="submission" date="2016-10" db="EMBL/GenBank/DDBJ databases">
        <authorList>
            <person name="Varghese N."/>
            <person name="Submissions S."/>
        </authorList>
    </citation>
    <scope>NUCLEOTIDE SEQUENCE [LARGE SCALE GENOMIC DNA]</scope>
    <source>
        <strain evidence="10">NLAE-zl-G277</strain>
    </source>
</reference>
<dbReference type="SUPFAM" id="SSF52540">
    <property type="entry name" value="P-loop containing nucleoside triphosphate hydrolases"/>
    <property type="match status" value="1"/>
</dbReference>
<name>A0A1I0GFB9_9FIRM</name>
<dbReference type="Pfam" id="PF00158">
    <property type="entry name" value="Sigma54_activat"/>
    <property type="match status" value="1"/>
</dbReference>
<dbReference type="SMART" id="SM00382">
    <property type="entry name" value="AAA"/>
    <property type="match status" value="1"/>
</dbReference>
<dbReference type="InterPro" id="IPR002078">
    <property type="entry name" value="Sigma_54_int"/>
</dbReference>
<dbReference type="InterPro" id="IPR025943">
    <property type="entry name" value="Sigma_54_int_dom_ATP-bd_2"/>
</dbReference>
<organism evidence="9 10">
    <name type="scientific">Enterocloster lavalensis</name>
    <dbReference type="NCBI Taxonomy" id="460384"/>
    <lineage>
        <taxon>Bacteria</taxon>
        <taxon>Bacillati</taxon>
        <taxon>Bacillota</taxon>
        <taxon>Clostridia</taxon>
        <taxon>Lachnospirales</taxon>
        <taxon>Lachnospiraceae</taxon>
        <taxon>Enterocloster</taxon>
    </lineage>
</organism>
<keyword evidence="3" id="KW-0067">ATP-binding</keyword>
<dbReference type="InterPro" id="IPR003593">
    <property type="entry name" value="AAA+_ATPase"/>
</dbReference>
<dbReference type="InterPro" id="IPR027417">
    <property type="entry name" value="P-loop_NTPase"/>
</dbReference>
<evidence type="ECO:0000256" key="2">
    <source>
        <dbReference type="ARBA" id="ARBA00022741"/>
    </source>
</evidence>
<dbReference type="InterPro" id="IPR011608">
    <property type="entry name" value="PRD"/>
</dbReference>
<gene>
    <name evidence="9" type="ORF">SAMN05216313_11197</name>
</gene>
<dbReference type="InterPro" id="IPR036634">
    <property type="entry name" value="PRD_sf"/>
</dbReference>
<dbReference type="PROSITE" id="PS51096">
    <property type="entry name" value="PTS_EIIA_TYPE_4"/>
    <property type="match status" value="1"/>
</dbReference>
<evidence type="ECO:0000259" key="8">
    <source>
        <dbReference type="PROSITE" id="PS51372"/>
    </source>
</evidence>
<dbReference type="Pfam" id="PF00874">
    <property type="entry name" value="PRD"/>
    <property type="match status" value="1"/>
</dbReference>
<dbReference type="InterPro" id="IPR036662">
    <property type="entry name" value="PTS_EIIA_man-typ_sf"/>
</dbReference>
<dbReference type="Gene3D" id="3.40.930.10">
    <property type="entry name" value="Mannitol-specific EII, Chain A"/>
    <property type="match status" value="1"/>
</dbReference>
<dbReference type="InterPro" id="IPR004701">
    <property type="entry name" value="PTS_EIIA_man-typ"/>
</dbReference>
<dbReference type="Gene3D" id="1.10.10.60">
    <property type="entry name" value="Homeodomain-like"/>
    <property type="match status" value="1"/>
</dbReference>
<dbReference type="SUPFAM" id="SSF63520">
    <property type="entry name" value="PTS-regulatory domain, PRD"/>
    <property type="match status" value="1"/>
</dbReference>
<dbReference type="PROSITE" id="PS51372">
    <property type="entry name" value="PRD_2"/>
    <property type="match status" value="1"/>
</dbReference>
<dbReference type="PANTHER" id="PTHR32071">
    <property type="entry name" value="TRANSCRIPTIONAL REGULATORY PROTEIN"/>
    <property type="match status" value="1"/>
</dbReference>
<proteinExistence type="predicted"/>
<dbReference type="Pfam" id="PF03610">
    <property type="entry name" value="EIIA-man"/>
    <property type="match status" value="1"/>
</dbReference>
<dbReference type="AlphaFoldDB" id="A0A1I0GFB9"/>
<dbReference type="EMBL" id="FOIM01000011">
    <property type="protein sequence ID" value="SET68835.1"/>
    <property type="molecule type" value="Genomic_DNA"/>
</dbReference>
<evidence type="ECO:0000256" key="3">
    <source>
        <dbReference type="ARBA" id="ARBA00022840"/>
    </source>
</evidence>
<dbReference type="RefSeq" id="WP_092363978.1">
    <property type="nucleotide sequence ID" value="NZ_FOIM01000011.1"/>
</dbReference>
<keyword evidence="10" id="KW-1185">Reference proteome</keyword>
<dbReference type="PROSITE" id="PS50045">
    <property type="entry name" value="SIGMA54_INTERACT_4"/>
    <property type="match status" value="1"/>
</dbReference>
<dbReference type="PROSITE" id="PS00676">
    <property type="entry name" value="SIGMA54_INTERACT_2"/>
    <property type="match status" value="1"/>
</dbReference>
<sequence length="1004" mass="110459">MVEKLVELIEGENPRRPFTDEELAGRMKVHRERIMELRMQAGIPDSRERLRRALIPEFRQLSAARPGLSERAMTAALNQMGYEVSRYLVKRLREELSRERSGEAFGSGDTLGGGDTLGIRGPFGSGDAPVSEAAPSGAKSPERGKSTPGRSAREGDEEDVFCGVIGFDGGLKNQINQAKAAVLYPPSGLNTLIIGASGSGKTFLAETMYRFALQKKVLEAGAPFVVFNCADYAENPQLLISQLFGYVKGAFSEAKENKRGLVEEADGGILFLDEVHRLPNEGQELLFYLLDKGEFRRLGDSGPPRRVKVRVIAATTENPESSLLLTFRRRIPMIISMPCLKERPIEERYVIIRTFLGREARQIRRQLVVEWPVVAALLTYPCSGNVGQLRSDIQVLCAEAFLASVSMGRPKVRIKAEQLKGALEDSCGSSGAVSARIPGFGRDLTITPEGGSDEGTEAADCAEAESLYQLIETAFEELGGRELGQEEVLEQVQSRINRYLNLPEPGQDCPSKTSLETFVENMVDRRLVEATRRGIDLAKREFPRLQDDLYSLLAIHLEAVLNNLKAGSYSASADTARIRRENSREYQVALAMVAQISKELDAAIPVEEAARITVYLKTFRSRIQSRPKRIRVIILTHGQVGVSMAEVVNAVMDMDLAVGVAMGLTESYQVALNRVIELAGVVDEGKGILLLVDMGSLTEIGDAVMEKTGIPVRSIARVDTLMALDAVRRASLEDASLDEVAQAIRWSQGFPAEPARTGEGLKPALITVCLTGEGNARRLKGYLESSVLNASDDIAIFEIGLLNAQRQREEIDRIRREYHILAITGTMDPEVPGIPFYPMGYVFSSQGLLALMGLISEYQGQKTSLIDVVRPELILFEPEPTITKNEIIDGLCASMETAGAVTDGFLLSVYKREMMGSTCMTQEKIAVPHGDSAFVTKPAIAVAKLAKPVVWSEDNVADLVFLFAFDNSCRKYAEKFSQLTEEKQRISNIRGARSKEEILKYLNF</sequence>
<dbReference type="InterPro" id="IPR016152">
    <property type="entry name" value="PTrfase/Anion_transptr"/>
</dbReference>
<keyword evidence="2" id="KW-0547">Nucleotide-binding</keyword>